<keyword evidence="2" id="KW-1185">Reference proteome</keyword>
<dbReference type="InterPro" id="IPR029033">
    <property type="entry name" value="His_PPase_superfam"/>
</dbReference>
<sequence>MSRYRCGTGRSLSWQAADVIVHVVSHPEVLIDPGVPVPQWGLSPAGYERLRRLLAMPWARSASFVASSAERKAVQTAQVVAEVSGCTVHVEEDLGENDRSATGFVPPERFEELADAFFAEPERSVQGWETAVDAQRRIVGAVERILERARLVATAPEDGGVVIATHGGVGTLLQCALRGVAIERRFDQPGQGSWYSFDSVTRHVAHGWRRL</sequence>
<dbReference type="EMBL" id="CP000750">
    <property type="protein sequence ID" value="ABS04113.1"/>
    <property type="molecule type" value="Genomic_DNA"/>
</dbReference>
<dbReference type="Gene3D" id="3.40.50.1240">
    <property type="entry name" value="Phosphoglycerate mutase-like"/>
    <property type="match status" value="1"/>
</dbReference>
<protein>
    <submittedName>
        <fullName evidence="1">Phosphoglycerate mutase</fullName>
    </submittedName>
</protein>
<dbReference type="STRING" id="266940.Krad_2641"/>
<dbReference type="HOGENOM" id="CLU_099469_0_0_11"/>
<dbReference type="Proteomes" id="UP000001116">
    <property type="component" value="Chromosome"/>
</dbReference>
<name>A6WBC4_KINRD</name>
<dbReference type="Pfam" id="PF00300">
    <property type="entry name" value="His_Phos_1"/>
    <property type="match status" value="1"/>
</dbReference>
<organism evidence="1 2">
    <name type="scientific">Kineococcus radiotolerans (strain ATCC BAA-149 / DSM 14245 / SRS30216)</name>
    <dbReference type="NCBI Taxonomy" id="266940"/>
    <lineage>
        <taxon>Bacteria</taxon>
        <taxon>Bacillati</taxon>
        <taxon>Actinomycetota</taxon>
        <taxon>Actinomycetes</taxon>
        <taxon>Kineosporiales</taxon>
        <taxon>Kineosporiaceae</taxon>
        <taxon>Kineococcus</taxon>
    </lineage>
</organism>
<proteinExistence type="predicted"/>
<dbReference type="eggNOG" id="COG0406">
    <property type="taxonomic scope" value="Bacteria"/>
</dbReference>
<gene>
    <name evidence="1" type="ordered locus">Krad_2641</name>
</gene>
<dbReference type="SUPFAM" id="SSF53254">
    <property type="entry name" value="Phosphoglycerate mutase-like"/>
    <property type="match status" value="1"/>
</dbReference>
<evidence type="ECO:0000313" key="2">
    <source>
        <dbReference type="Proteomes" id="UP000001116"/>
    </source>
</evidence>
<dbReference type="KEGG" id="kra:Krad_2641"/>
<dbReference type="AlphaFoldDB" id="A6WBC4"/>
<accession>A6WBC4</accession>
<reference evidence="2" key="1">
    <citation type="journal article" date="2008" name="PLoS ONE">
        <title>Survival in nuclear waste, extreme resistance, and potential applications gleaned from the genome sequence of Kineococcus radiotolerans SRS30216.</title>
        <authorList>
            <person name="Bagwell C.E."/>
            <person name="Bhat S."/>
            <person name="Hawkins G.M."/>
            <person name="Smith B.W."/>
            <person name="Biswas T."/>
            <person name="Hoover T.R."/>
            <person name="Saunders E."/>
            <person name="Han C.S."/>
            <person name="Tsodikov O.V."/>
            <person name="Shimkets L.J."/>
        </authorList>
    </citation>
    <scope>NUCLEOTIDE SEQUENCE [LARGE SCALE GENOMIC DNA]</scope>
    <source>
        <strain evidence="2">ATCC BAA-149 / DSM 14245 / SRS30216</strain>
    </source>
</reference>
<dbReference type="InterPro" id="IPR013078">
    <property type="entry name" value="His_Pase_superF_clade-1"/>
</dbReference>
<evidence type="ECO:0000313" key="1">
    <source>
        <dbReference type="EMBL" id="ABS04113.1"/>
    </source>
</evidence>